<dbReference type="Pfam" id="PF15578">
    <property type="entry name" value="DUF4662"/>
    <property type="match status" value="1"/>
</dbReference>
<reference evidence="2" key="1">
    <citation type="submission" date="2022-02" db="EMBL/GenBank/DDBJ databases">
        <title>Atlantic sturgeon de novo genome assembly.</title>
        <authorList>
            <person name="Stock M."/>
            <person name="Klopp C."/>
            <person name="Guiguen Y."/>
            <person name="Cabau C."/>
            <person name="Parinello H."/>
            <person name="Santidrian Yebra-Pimentel E."/>
            <person name="Kuhl H."/>
            <person name="Dirks R.P."/>
            <person name="Guessner J."/>
            <person name="Wuertz S."/>
            <person name="Du K."/>
            <person name="Schartl M."/>
        </authorList>
    </citation>
    <scope>NUCLEOTIDE SEQUENCE</scope>
    <source>
        <strain evidence="2">STURGEONOMICS-FGT-2020</strain>
        <tissue evidence="2">Whole blood</tissue>
    </source>
</reference>
<dbReference type="EMBL" id="JAGXEW010000008">
    <property type="protein sequence ID" value="KAK1168770.1"/>
    <property type="molecule type" value="Genomic_DNA"/>
</dbReference>
<keyword evidence="3" id="KW-1185">Reference proteome</keyword>
<organism evidence="2 3">
    <name type="scientific">Acipenser oxyrinchus oxyrinchus</name>
    <dbReference type="NCBI Taxonomy" id="40147"/>
    <lineage>
        <taxon>Eukaryota</taxon>
        <taxon>Metazoa</taxon>
        <taxon>Chordata</taxon>
        <taxon>Craniata</taxon>
        <taxon>Vertebrata</taxon>
        <taxon>Euteleostomi</taxon>
        <taxon>Actinopterygii</taxon>
        <taxon>Chondrostei</taxon>
        <taxon>Acipenseriformes</taxon>
        <taxon>Acipenseridae</taxon>
        <taxon>Acipenser</taxon>
    </lineage>
</organism>
<evidence type="ECO:0000313" key="2">
    <source>
        <dbReference type="EMBL" id="KAK1168770.1"/>
    </source>
</evidence>
<evidence type="ECO:0000313" key="3">
    <source>
        <dbReference type="Proteomes" id="UP001230051"/>
    </source>
</evidence>
<dbReference type="PANTHER" id="PTHR15578">
    <property type="entry name" value="CHROMOSOME 8 C22ORF31 HOMOLOG"/>
    <property type="match status" value="1"/>
</dbReference>
<name>A0AAD8DGB5_ACIOX</name>
<dbReference type="AlphaFoldDB" id="A0AAD8DGB5"/>
<protein>
    <submittedName>
        <fullName evidence="2">Uncharacterized protein</fullName>
    </submittedName>
</protein>
<proteinExistence type="predicted"/>
<comment type="caution">
    <text evidence="2">The sequence shown here is derived from an EMBL/GenBank/DDBJ whole genome shotgun (WGS) entry which is preliminary data.</text>
</comment>
<sequence length="216" mass="24650">METFVFQKERFWQHGEEGDWARAAPQICSQLSVSRDSRGRGALEEAGDSPSVLVSVEVEERRRKKVEQWRELEREPEGLEERYIRNAAVIPDLRPTEEVLSSANPRRLETKPLWIHGRSVVEYRRVYSAVVEPMLKNSSGNPRGYSLELGRQIKQRLWEALSCPTLQEVFHPDGRVEVRESFAPVGRKRSAPQISREAPPSTSCGSNQTAVKIAKQ</sequence>
<accession>A0AAD8DGB5</accession>
<dbReference type="InterPro" id="IPR028970">
    <property type="entry name" value="DUF4662"/>
</dbReference>
<feature type="compositionally biased region" description="Polar residues" evidence="1">
    <location>
        <begin position="200"/>
        <end position="210"/>
    </location>
</feature>
<dbReference type="Proteomes" id="UP001230051">
    <property type="component" value="Unassembled WGS sequence"/>
</dbReference>
<gene>
    <name evidence="2" type="ORF">AOXY_G9634</name>
</gene>
<feature type="region of interest" description="Disordered" evidence="1">
    <location>
        <begin position="183"/>
        <end position="216"/>
    </location>
</feature>
<evidence type="ECO:0000256" key="1">
    <source>
        <dbReference type="SAM" id="MobiDB-lite"/>
    </source>
</evidence>
<dbReference type="PANTHER" id="PTHR15578:SF0">
    <property type="entry name" value="CHROMOSOME 22 OPEN READING FRAME 31"/>
    <property type="match status" value="1"/>
</dbReference>